<feature type="compositionally biased region" description="Acidic residues" evidence="1">
    <location>
        <begin position="164"/>
        <end position="174"/>
    </location>
</feature>
<dbReference type="Proteomes" id="UP000799118">
    <property type="component" value="Unassembled WGS sequence"/>
</dbReference>
<feature type="compositionally biased region" description="Basic and acidic residues" evidence="1">
    <location>
        <begin position="175"/>
        <end position="185"/>
    </location>
</feature>
<proteinExistence type="predicted"/>
<dbReference type="EMBL" id="ML769731">
    <property type="protein sequence ID" value="KAE9388704.1"/>
    <property type="molecule type" value="Genomic_DNA"/>
</dbReference>
<feature type="region of interest" description="Disordered" evidence="1">
    <location>
        <begin position="409"/>
        <end position="429"/>
    </location>
</feature>
<feature type="compositionally biased region" description="Basic and acidic residues" evidence="1">
    <location>
        <begin position="416"/>
        <end position="429"/>
    </location>
</feature>
<evidence type="ECO:0000256" key="1">
    <source>
        <dbReference type="SAM" id="MobiDB-lite"/>
    </source>
</evidence>
<accession>A0A6A4GUA0</accession>
<dbReference type="OrthoDB" id="4743193at2759"/>
<evidence type="ECO:0000313" key="2">
    <source>
        <dbReference type="EMBL" id="KAE9388704.1"/>
    </source>
</evidence>
<feature type="region of interest" description="Disordered" evidence="1">
    <location>
        <begin position="149"/>
        <end position="207"/>
    </location>
</feature>
<reference evidence="2" key="1">
    <citation type="journal article" date="2019" name="Environ. Microbiol.">
        <title>Fungal ecological strategies reflected in gene transcription - a case study of two litter decomposers.</title>
        <authorList>
            <person name="Barbi F."/>
            <person name="Kohler A."/>
            <person name="Barry K."/>
            <person name="Baskaran P."/>
            <person name="Daum C."/>
            <person name="Fauchery L."/>
            <person name="Ihrmark K."/>
            <person name="Kuo A."/>
            <person name="LaButti K."/>
            <person name="Lipzen A."/>
            <person name="Morin E."/>
            <person name="Grigoriev I.V."/>
            <person name="Henrissat B."/>
            <person name="Lindahl B."/>
            <person name="Martin F."/>
        </authorList>
    </citation>
    <scope>NUCLEOTIDE SEQUENCE</scope>
    <source>
        <strain evidence="2">JB14</strain>
    </source>
</reference>
<dbReference type="AlphaFoldDB" id="A0A6A4GUA0"/>
<evidence type="ECO:0000313" key="3">
    <source>
        <dbReference type="Proteomes" id="UP000799118"/>
    </source>
</evidence>
<name>A0A6A4GUA0_9AGAR</name>
<protein>
    <submittedName>
        <fullName evidence="2">Uncharacterized protein</fullName>
    </submittedName>
</protein>
<sequence length="429" mass="47202">MADYDSSSEHSDLSTEQLLALLNSIQQFAAEPASFLISLARNAELSEAKTALGECLKEVLNAFKASEELCGNTLGWARKEMMHEYAQQLLQLMYSASGIRFSARNATAEHFESINIDDISTQMREHAPDLWDLLGVLLDANIDLSYGRRKEAERQAKKKKGGQVDEDDKADEDYWDNKGAARDQVNDDETEDFESPESQEPPVTAATKSTPGCFVCMSAMMQSTNQRCNALQSLIGLFLHACNAPETAVELRAHIGVSISTSAIRDAISTYAFDNIDMDLKNATLTLENALPTLIHLTSGTFLQLQHSVTLEDLQCADELWSKSKLNPDRTSTHAPVSNTQFAQIHPETPNHPLGLLQCERFIHNLREAKPEVIDGIPLTKSQQKHVQMMDTPCLTAAQKAAVLEDMASKQGGVGDPHDAGDNAEAKKL</sequence>
<keyword evidence="3" id="KW-1185">Reference proteome</keyword>
<gene>
    <name evidence="2" type="ORF">BT96DRAFT_1003958</name>
</gene>
<organism evidence="2 3">
    <name type="scientific">Gymnopus androsaceus JB14</name>
    <dbReference type="NCBI Taxonomy" id="1447944"/>
    <lineage>
        <taxon>Eukaryota</taxon>
        <taxon>Fungi</taxon>
        <taxon>Dikarya</taxon>
        <taxon>Basidiomycota</taxon>
        <taxon>Agaricomycotina</taxon>
        <taxon>Agaricomycetes</taxon>
        <taxon>Agaricomycetidae</taxon>
        <taxon>Agaricales</taxon>
        <taxon>Marasmiineae</taxon>
        <taxon>Omphalotaceae</taxon>
        <taxon>Gymnopus</taxon>
    </lineage>
</organism>
<feature type="compositionally biased region" description="Acidic residues" evidence="1">
    <location>
        <begin position="186"/>
        <end position="197"/>
    </location>
</feature>